<protein>
    <recommendedName>
        <fullName evidence="5">SWIM-type domain-containing protein</fullName>
    </recommendedName>
</protein>
<dbReference type="EMBL" id="CM010632">
    <property type="protein sequence ID" value="RID63094.1"/>
    <property type="molecule type" value="Genomic_DNA"/>
</dbReference>
<dbReference type="InterPro" id="IPR006564">
    <property type="entry name" value="Znf_PMZ"/>
</dbReference>
<evidence type="ECO:0000256" key="1">
    <source>
        <dbReference type="ARBA" id="ARBA00022723"/>
    </source>
</evidence>
<evidence type="ECO:0000256" key="3">
    <source>
        <dbReference type="ARBA" id="ARBA00022833"/>
    </source>
</evidence>
<dbReference type="Pfam" id="PF03108">
    <property type="entry name" value="DBD_Tnp_Mut"/>
    <property type="match status" value="1"/>
</dbReference>
<keyword evidence="1" id="KW-0479">Metal-binding</keyword>
<dbReference type="GO" id="GO:0008270">
    <property type="term" value="F:zinc ion binding"/>
    <property type="evidence" value="ECO:0007669"/>
    <property type="project" value="UniProtKB-KW"/>
</dbReference>
<reference evidence="6 7" key="1">
    <citation type="submission" date="2018-06" db="EMBL/GenBank/DDBJ databases">
        <title>WGS assembly of Brassica rapa FPsc.</title>
        <authorList>
            <person name="Bowman J."/>
            <person name="Kohchi T."/>
            <person name="Yamato K."/>
            <person name="Jenkins J."/>
            <person name="Shu S."/>
            <person name="Ishizaki K."/>
            <person name="Yamaoka S."/>
            <person name="Nishihama R."/>
            <person name="Nakamura Y."/>
            <person name="Berger F."/>
            <person name="Adam C."/>
            <person name="Aki S."/>
            <person name="Althoff F."/>
            <person name="Araki T."/>
            <person name="Arteaga-Vazquez M."/>
            <person name="Balasubrmanian S."/>
            <person name="Bauer D."/>
            <person name="Boehm C."/>
            <person name="Briginshaw L."/>
            <person name="Caballero-Perez J."/>
            <person name="Catarino B."/>
            <person name="Chen F."/>
            <person name="Chiyoda S."/>
            <person name="Chovatia M."/>
            <person name="Davies K."/>
            <person name="Delmans M."/>
            <person name="Demura T."/>
            <person name="Dierschke T."/>
            <person name="Dolan L."/>
            <person name="Dorantes-Acosta A."/>
            <person name="Eklund D."/>
            <person name="Florent S."/>
            <person name="Flores-Sandoval E."/>
            <person name="Fujiyama A."/>
            <person name="Fukuzawa H."/>
            <person name="Galik B."/>
            <person name="Grimanelli D."/>
            <person name="Grimwood J."/>
            <person name="Grossniklaus U."/>
            <person name="Hamada T."/>
            <person name="Haseloff J."/>
            <person name="Hetherington A."/>
            <person name="Higo A."/>
            <person name="Hirakawa Y."/>
            <person name="Hundley H."/>
            <person name="Ikeda Y."/>
            <person name="Inoue K."/>
            <person name="Inoue S."/>
            <person name="Ishida S."/>
            <person name="Jia Q."/>
            <person name="Kakita M."/>
            <person name="Kanazawa T."/>
            <person name="Kawai Y."/>
            <person name="Kawashima T."/>
            <person name="Kennedy M."/>
            <person name="Kinose K."/>
            <person name="Kinoshita T."/>
            <person name="Kohara Y."/>
            <person name="Koide E."/>
            <person name="Komatsu K."/>
            <person name="Kopischke S."/>
            <person name="Kubo M."/>
            <person name="Kyozuka J."/>
            <person name="Lagercrantz U."/>
            <person name="Lin S."/>
            <person name="Lindquist E."/>
            <person name="Lipzen A."/>
            <person name="Lu C."/>
            <person name="Luna E."/>
            <person name="Martienssen R."/>
            <person name="Minamino N."/>
            <person name="Mizutani M."/>
            <person name="Mizutani M."/>
            <person name="Mochizuki N."/>
            <person name="Monte I."/>
            <person name="Mosher R."/>
            <person name="Nagasaki H."/>
            <person name="Nakagami H."/>
            <person name="Naramoto S."/>
            <person name="Nishitani K."/>
            <person name="Ohtani M."/>
            <person name="Okamoto T."/>
            <person name="Okumura M."/>
            <person name="Phillips J."/>
            <person name="Pollak B."/>
            <person name="Reinders A."/>
            <person name="Roevekamp M."/>
            <person name="Sano R."/>
            <person name="Sawa S."/>
            <person name="Schmid M."/>
            <person name="Shirakawa M."/>
            <person name="Solano R."/>
            <person name="Spunde A."/>
            <person name="Suetsugu N."/>
            <person name="Sugano S."/>
            <person name="Sugiyama A."/>
            <person name="Sun R."/>
            <person name="Suzuki Y."/>
            <person name="Takenaka M."/>
            <person name="Takezawa D."/>
            <person name="Tomogane H."/>
            <person name="Tsuzuki M."/>
            <person name="Ueda T."/>
            <person name="Umeda M."/>
            <person name="Ward J."/>
            <person name="Watanabe Y."/>
            <person name="Yazaki K."/>
            <person name="Yokoyama R."/>
            <person name="Yoshitake Y."/>
            <person name="Yotsui I."/>
            <person name="Zachgo S."/>
            <person name="Schmutz J."/>
        </authorList>
    </citation>
    <scope>NUCLEOTIDE SEQUENCE [LARGE SCALE GENOMIC DNA]</scope>
    <source>
        <strain evidence="7">cv. B-3</strain>
    </source>
</reference>
<evidence type="ECO:0000256" key="4">
    <source>
        <dbReference type="PROSITE-ProRule" id="PRU00325"/>
    </source>
</evidence>
<dbReference type="PANTHER" id="PTHR31973:SF187">
    <property type="entry name" value="MUTATOR TRANSPOSASE MUDRA PROTEIN"/>
    <property type="match status" value="1"/>
</dbReference>
<dbReference type="InterPro" id="IPR018289">
    <property type="entry name" value="MULE_transposase_dom"/>
</dbReference>
<organism evidence="6 7">
    <name type="scientific">Brassica campestris</name>
    <name type="common">Field mustard</name>
    <dbReference type="NCBI Taxonomy" id="3711"/>
    <lineage>
        <taxon>Eukaryota</taxon>
        <taxon>Viridiplantae</taxon>
        <taxon>Streptophyta</taxon>
        <taxon>Embryophyta</taxon>
        <taxon>Tracheophyta</taxon>
        <taxon>Spermatophyta</taxon>
        <taxon>Magnoliopsida</taxon>
        <taxon>eudicotyledons</taxon>
        <taxon>Gunneridae</taxon>
        <taxon>Pentapetalae</taxon>
        <taxon>rosids</taxon>
        <taxon>malvids</taxon>
        <taxon>Brassicales</taxon>
        <taxon>Brassicaceae</taxon>
        <taxon>Brassiceae</taxon>
        <taxon>Brassica</taxon>
    </lineage>
</organism>
<evidence type="ECO:0000259" key="5">
    <source>
        <dbReference type="PROSITE" id="PS50966"/>
    </source>
</evidence>
<dbReference type="Proteomes" id="UP000264353">
    <property type="component" value="Chromosome A5"/>
</dbReference>
<accession>A0A397ZFL9</accession>
<gene>
    <name evidence="6" type="ORF">BRARA_E02121</name>
</gene>
<feature type="domain" description="SWIM-type" evidence="5">
    <location>
        <begin position="612"/>
        <end position="644"/>
    </location>
</feature>
<keyword evidence="2 4" id="KW-0863">Zinc-finger</keyword>
<dbReference type="AlphaFoldDB" id="A0A397ZFL9"/>
<dbReference type="PROSITE" id="PS50966">
    <property type="entry name" value="ZF_SWIM"/>
    <property type="match status" value="1"/>
</dbReference>
<keyword evidence="3" id="KW-0862">Zinc</keyword>
<evidence type="ECO:0000313" key="7">
    <source>
        <dbReference type="Proteomes" id="UP000264353"/>
    </source>
</evidence>
<evidence type="ECO:0000313" key="6">
    <source>
        <dbReference type="EMBL" id="RID63094.1"/>
    </source>
</evidence>
<dbReference type="PANTHER" id="PTHR31973">
    <property type="entry name" value="POLYPROTEIN, PUTATIVE-RELATED"/>
    <property type="match status" value="1"/>
</dbReference>
<proteinExistence type="predicted"/>
<dbReference type="InterPro" id="IPR004332">
    <property type="entry name" value="Transposase_MuDR"/>
</dbReference>
<sequence>MGLWSKSSNGDWSFQETGSGHEESLIINRNDSFEGVVERIRIMVDLGILTPVALTYQLPEWILEPEGPKTPPITLSCDKDVEIMSTVSDYMYEPVLYVSSGPEQVAKYQFYCRSPFTIDETTYLEDGVTEEQHRQAIRGNSSAALAKENTTSAHEVVVGNGPNKSSELYEGKIFATRAEFKQHMALYALRHKFRFKNSRSSTDGMVLRCISLRCNWRVYAIKMKNVEKYEIRKLILEHTCSVDDRTGYEEQATHSVIGELIKARFAGKGCGPRPNEIIQVMLTDHNIRISYWKPWRSREFVLQYAKGSFNTSYKLLPEYLQKLVVANPGTIAEIHTVHDANVGHRFKYMFLALGACITGFKQMRNVMIIDGAHLRGKYAGCLLSASAQDGNYQVFPIAVAIVDGENDNAWEWFFKMLSQFIPDNNDLVFVSDRHSSIYNGISKVYPAAKHCACILHLQRNITTHYKNKHLSYLVGKAARAFQVGEFYNAFNEIKNINGSCADYLRSIGFEHWARAHFSGNRYNIMTSNVAETWNSVLREAREYPIVALVEFIRSKLIDWYAERRNVTLEGNGRLTPRVKGIIETNFDRSGGLIVSRINNDEYEVKEVNGSSFQVNLVKKTCSCYSFQMLLIPCHHAIAAAIKDKVTIESLWPIG</sequence>
<dbReference type="InterPro" id="IPR007527">
    <property type="entry name" value="Znf_SWIM"/>
</dbReference>
<evidence type="ECO:0000256" key="2">
    <source>
        <dbReference type="ARBA" id="ARBA00022771"/>
    </source>
</evidence>
<dbReference type="Pfam" id="PF10551">
    <property type="entry name" value="MULE"/>
    <property type="match status" value="1"/>
</dbReference>
<dbReference type="SMART" id="SM00575">
    <property type="entry name" value="ZnF_PMZ"/>
    <property type="match status" value="1"/>
</dbReference>
<name>A0A397ZFL9_BRACM</name>
<dbReference type="Pfam" id="PF04434">
    <property type="entry name" value="SWIM"/>
    <property type="match status" value="1"/>
</dbReference>